<gene>
    <name evidence="7" type="ORF">E3N88_20709</name>
</gene>
<evidence type="ECO:0000256" key="2">
    <source>
        <dbReference type="ARBA" id="ARBA00022723"/>
    </source>
</evidence>
<dbReference type="PANTHER" id="PTHR47947:SF24">
    <property type="entry name" value="ISOFLAVONE 2'-HYDROXYLASE-LIKE"/>
    <property type="match status" value="1"/>
</dbReference>
<dbReference type="Proteomes" id="UP000326396">
    <property type="component" value="Linkage Group LG19"/>
</dbReference>
<dbReference type="PANTHER" id="PTHR47947">
    <property type="entry name" value="CYTOCHROME P450 82C3-RELATED"/>
    <property type="match status" value="1"/>
</dbReference>
<dbReference type="OrthoDB" id="1055148at2759"/>
<evidence type="ECO:0000313" key="7">
    <source>
        <dbReference type="EMBL" id="KAD4888636.1"/>
    </source>
</evidence>
<keyword evidence="6" id="KW-0175">Coiled coil</keyword>
<keyword evidence="4" id="KW-0408">Iron</keyword>
<comment type="caution">
    <text evidence="7">The sequence shown here is derived from an EMBL/GenBank/DDBJ whole genome shotgun (WGS) entry which is preliminary data.</text>
</comment>
<evidence type="ECO:0000256" key="3">
    <source>
        <dbReference type="ARBA" id="ARBA00023002"/>
    </source>
</evidence>
<evidence type="ECO:0000256" key="6">
    <source>
        <dbReference type="SAM" id="Coils"/>
    </source>
</evidence>
<keyword evidence="8" id="KW-1185">Reference proteome</keyword>
<keyword evidence="3" id="KW-0560">Oxidoreductase</keyword>
<dbReference type="InterPro" id="IPR001128">
    <property type="entry name" value="Cyt_P450"/>
</dbReference>
<dbReference type="Pfam" id="PF00067">
    <property type="entry name" value="p450"/>
    <property type="match status" value="1"/>
</dbReference>
<organism evidence="7 8">
    <name type="scientific">Mikania micrantha</name>
    <name type="common">bitter vine</name>
    <dbReference type="NCBI Taxonomy" id="192012"/>
    <lineage>
        <taxon>Eukaryota</taxon>
        <taxon>Viridiplantae</taxon>
        <taxon>Streptophyta</taxon>
        <taxon>Embryophyta</taxon>
        <taxon>Tracheophyta</taxon>
        <taxon>Spermatophyta</taxon>
        <taxon>Magnoliopsida</taxon>
        <taxon>eudicotyledons</taxon>
        <taxon>Gunneridae</taxon>
        <taxon>Pentapetalae</taxon>
        <taxon>asterids</taxon>
        <taxon>campanulids</taxon>
        <taxon>Asterales</taxon>
        <taxon>Asteraceae</taxon>
        <taxon>Asteroideae</taxon>
        <taxon>Heliantheae alliance</taxon>
        <taxon>Eupatorieae</taxon>
        <taxon>Mikania</taxon>
    </lineage>
</organism>
<evidence type="ECO:0000256" key="1">
    <source>
        <dbReference type="ARBA" id="ARBA00022617"/>
    </source>
</evidence>
<protein>
    <recommendedName>
        <fullName evidence="9">Cytochrome P450</fullName>
    </recommendedName>
</protein>
<feature type="coiled-coil region" evidence="6">
    <location>
        <begin position="159"/>
        <end position="197"/>
    </location>
</feature>
<evidence type="ECO:0000256" key="4">
    <source>
        <dbReference type="ARBA" id="ARBA00023004"/>
    </source>
</evidence>
<dbReference type="EMBL" id="SZYD01000011">
    <property type="protein sequence ID" value="KAD4888636.1"/>
    <property type="molecule type" value="Genomic_DNA"/>
</dbReference>
<evidence type="ECO:0008006" key="9">
    <source>
        <dbReference type="Google" id="ProtNLM"/>
    </source>
</evidence>
<dbReference type="AlphaFoldDB" id="A0A5N6NHR4"/>
<proteinExistence type="predicted"/>
<dbReference type="GO" id="GO:0016705">
    <property type="term" value="F:oxidoreductase activity, acting on paired donors, with incorporation or reduction of molecular oxygen"/>
    <property type="evidence" value="ECO:0007669"/>
    <property type="project" value="InterPro"/>
</dbReference>
<dbReference type="Gene3D" id="1.10.630.10">
    <property type="entry name" value="Cytochrome P450"/>
    <property type="match status" value="1"/>
</dbReference>
<keyword evidence="5" id="KW-0503">Monooxygenase</keyword>
<sequence>MDYACLFITLALLAAGRILFTHFRRNSGNLPPTIFPTLPISGHLHQTRPHPPPPLRIPPGSLEVLSSHRLNEFHDIRADEGRLMIRKIISVGSSPVNLTLMLHEMTLNMIMRMISGKRYFGGEMEEEGKRFKEIVKETFMVSGASNLGDHLPFLRWLGMRGLEKKMIVLQEKNDSFIQELIDQLRKLKGNNDNNKEKKKNTMIEVLLQLKEDDPHYYTDELIRSLIKESKKRKQEQGTGWIFVNRSSKREEPMCS</sequence>
<evidence type="ECO:0000256" key="5">
    <source>
        <dbReference type="ARBA" id="ARBA00023033"/>
    </source>
</evidence>
<dbReference type="InterPro" id="IPR036396">
    <property type="entry name" value="Cyt_P450_sf"/>
</dbReference>
<dbReference type="SUPFAM" id="SSF48264">
    <property type="entry name" value="Cytochrome P450"/>
    <property type="match status" value="1"/>
</dbReference>
<reference evidence="7 8" key="1">
    <citation type="submission" date="2019-05" db="EMBL/GenBank/DDBJ databases">
        <title>Mikania micrantha, genome provides insights into the molecular mechanism of rapid growth.</title>
        <authorList>
            <person name="Liu B."/>
        </authorList>
    </citation>
    <scope>NUCLEOTIDE SEQUENCE [LARGE SCALE GENOMIC DNA]</scope>
    <source>
        <strain evidence="7">NLD-2019</strain>
        <tissue evidence="7">Leaf</tissue>
    </source>
</reference>
<dbReference type="GO" id="GO:0020037">
    <property type="term" value="F:heme binding"/>
    <property type="evidence" value="ECO:0007669"/>
    <property type="project" value="InterPro"/>
</dbReference>
<name>A0A5N6NHR4_9ASTR</name>
<dbReference type="InterPro" id="IPR050651">
    <property type="entry name" value="Plant_Cytochrome_P450_Monoox"/>
</dbReference>
<dbReference type="GO" id="GO:0005506">
    <property type="term" value="F:iron ion binding"/>
    <property type="evidence" value="ECO:0007669"/>
    <property type="project" value="InterPro"/>
</dbReference>
<dbReference type="GO" id="GO:0004497">
    <property type="term" value="F:monooxygenase activity"/>
    <property type="evidence" value="ECO:0007669"/>
    <property type="project" value="UniProtKB-KW"/>
</dbReference>
<keyword evidence="1" id="KW-0349">Heme</keyword>
<accession>A0A5N6NHR4</accession>
<evidence type="ECO:0000313" key="8">
    <source>
        <dbReference type="Proteomes" id="UP000326396"/>
    </source>
</evidence>
<keyword evidence="2" id="KW-0479">Metal-binding</keyword>